<dbReference type="KEGG" id="aper:A0U91_14670"/>
<dbReference type="Proteomes" id="UP000189055">
    <property type="component" value="Plasmid pAC1084_1"/>
</dbReference>
<reference evidence="1 2" key="1">
    <citation type="submission" date="2016-03" db="EMBL/GenBank/DDBJ databases">
        <title>Acetic acid bacteria sequencing.</title>
        <authorList>
            <person name="Brandt J."/>
            <person name="Jakob F."/>
            <person name="Vogel R.F."/>
        </authorList>
    </citation>
    <scope>NUCLEOTIDE SEQUENCE [LARGE SCALE GENOMIC DNA]</scope>
    <source>
        <strain evidence="1 2">TMW2.1084</strain>
        <plasmid evidence="2">pac1084_1</plasmid>
    </source>
</reference>
<protein>
    <submittedName>
        <fullName evidence="1">Uncharacterized protein</fullName>
    </submittedName>
</protein>
<keyword evidence="1" id="KW-0614">Plasmid</keyword>
<dbReference type="InterPro" id="IPR012899">
    <property type="entry name" value="LTXXQ"/>
</dbReference>
<evidence type="ECO:0000313" key="2">
    <source>
        <dbReference type="Proteomes" id="UP000189055"/>
    </source>
</evidence>
<proteinExistence type="predicted"/>
<sequence length="98" mass="10933">MLKDVSLTPSQKAQIEAISDRDYPLPDDTMRLIYAPSINKKAVARSGAQAAAHEQQEIDRGIEKAILVRNILTSEQIAKMSQVLNRIEDTQPLADEYP</sequence>
<evidence type="ECO:0000313" key="1">
    <source>
        <dbReference type="EMBL" id="AQT06267.1"/>
    </source>
</evidence>
<dbReference type="Gene3D" id="1.20.120.1490">
    <property type="match status" value="1"/>
</dbReference>
<geneLocation type="plasmid" evidence="2">
    <name>pac1084_1</name>
</geneLocation>
<dbReference type="EMBL" id="CP014688">
    <property type="protein sequence ID" value="AQT06267.1"/>
    <property type="molecule type" value="Genomic_DNA"/>
</dbReference>
<accession>A0A1U9LIN6</accession>
<organism evidence="1 2">
    <name type="scientific">Acetobacter persici</name>
    <dbReference type="NCBI Taxonomy" id="1076596"/>
    <lineage>
        <taxon>Bacteria</taxon>
        <taxon>Pseudomonadati</taxon>
        <taxon>Pseudomonadota</taxon>
        <taxon>Alphaproteobacteria</taxon>
        <taxon>Acetobacterales</taxon>
        <taxon>Acetobacteraceae</taxon>
        <taxon>Acetobacter</taxon>
    </lineage>
</organism>
<dbReference type="Pfam" id="PF07813">
    <property type="entry name" value="LTXXQ"/>
    <property type="match status" value="1"/>
</dbReference>
<dbReference type="AlphaFoldDB" id="A0A1U9LIN6"/>
<gene>
    <name evidence="1" type="ORF">A0U91_14670</name>
</gene>
<name>A0A1U9LIN6_9PROT</name>